<sequence>MSEINPLLKLVQDINNENEAETNTSNKNENLDAEEQPKTKKVSKKKSEDKSSQKKKKKLLLDSPPDYKKNEPKSQLSTKSPDFKYLQTNISLLDEFKANPEWETRLVSWFSRLRPQFNNLTTGEDISLKGIITSIQNGEMPKSNDACNIQDVDQVLFFFERKLNQFEKSDLAWIFSSLIFTDRLLNQEMSECLSRLLSKIIKQINDLESKEDPLYPYLMTDAVLLQRFFHI</sequence>
<protein>
    <recommendedName>
        <fullName evidence="5">Gem-associated protein 2</fullName>
    </recommendedName>
</protein>
<dbReference type="Proteomes" id="UP001470230">
    <property type="component" value="Unassembled WGS sequence"/>
</dbReference>
<comment type="caution">
    <text evidence="2">The sequence shown here is derived from an EMBL/GenBank/DDBJ whole genome shotgun (WGS) entry which is preliminary data.</text>
</comment>
<dbReference type="EMBL" id="JAPFFF010000027">
    <property type="protein sequence ID" value="KAK8848106.1"/>
    <property type="molecule type" value="Genomic_DNA"/>
</dbReference>
<organism evidence="2 4">
    <name type="scientific">Tritrichomonas musculus</name>
    <dbReference type="NCBI Taxonomy" id="1915356"/>
    <lineage>
        <taxon>Eukaryota</taxon>
        <taxon>Metamonada</taxon>
        <taxon>Parabasalia</taxon>
        <taxon>Tritrichomonadida</taxon>
        <taxon>Tritrichomonadidae</taxon>
        <taxon>Tritrichomonas</taxon>
    </lineage>
</organism>
<evidence type="ECO:0000313" key="3">
    <source>
        <dbReference type="EMBL" id="KAK8848106.1"/>
    </source>
</evidence>
<dbReference type="EMBL" id="JAPFFF010000627">
    <property type="protein sequence ID" value="KAK8833856.1"/>
    <property type="molecule type" value="Genomic_DNA"/>
</dbReference>
<name>A0ABR2GJI1_9EUKA</name>
<evidence type="ECO:0000256" key="1">
    <source>
        <dbReference type="SAM" id="MobiDB-lite"/>
    </source>
</evidence>
<feature type="compositionally biased region" description="Low complexity" evidence="1">
    <location>
        <begin position="15"/>
        <end position="28"/>
    </location>
</feature>
<dbReference type="Gene3D" id="1.20.58.1070">
    <property type="match status" value="1"/>
</dbReference>
<evidence type="ECO:0000313" key="2">
    <source>
        <dbReference type="EMBL" id="KAK8833856.1"/>
    </source>
</evidence>
<gene>
    <name evidence="3" type="ORF">M9Y10_019162</name>
    <name evidence="2" type="ORF">M9Y10_040093</name>
</gene>
<proteinExistence type="predicted"/>
<keyword evidence="4" id="KW-1185">Reference proteome</keyword>
<evidence type="ECO:0000313" key="4">
    <source>
        <dbReference type="Proteomes" id="UP001470230"/>
    </source>
</evidence>
<accession>A0ABR2GJI1</accession>
<reference evidence="2 4" key="1">
    <citation type="submission" date="2024-04" db="EMBL/GenBank/DDBJ databases">
        <title>Tritrichomonas musculus Genome.</title>
        <authorList>
            <person name="Alves-Ferreira E."/>
            <person name="Grigg M."/>
            <person name="Lorenzi H."/>
            <person name="Galac M."/>
        </authorList>
    </citation>
    <scope>NUCLEOTIDE SEQUENCE [LARGE SCALE GENOMIC DNA]</scope>
    <source>
        <strain evidence="2 4">EAF2021</strain>
    </source>
</reference>
<evidence type="ECO:0008006" key="5">
    <source>
        <dbReference type="Google" id="ProtNLM"/>
    </source>
</evidence>
<feature type="region of interest" description="Disordered" evidence="1">
    <location>
        <begin position="1"/>
        <end position="80"/>
    </location>
</feature>